<feature type="domain" description="AB hydrolase-1" evidence="1">
    <location>
        <begin position="31"/>
        <end position="277"/>
    </location>
</feature>
<dbReference type="InterPro" id="IPR029058">
    <property type="entry name" value="AB_hydrolase_fold"/>
</dbReference>
<gene>
    <name evidence="2" type="ORF">EV383_3579</name>
</gene>
<comment type="caution">
    <text evidence="2">The sequence shown here is derived from an EMBL/GenBank/DDBJ whole genome shotgun (WGS) entry which is preliminary data.</text>
</comment>
<dbReference type="PANTHER" id="PTHR43798">
    <property type="entry name" value="MONOACYLGLYCEROL LIPASE"/>
    <property type="match status" value="1"/>
</dbReference>
<dbReference type="Proteomes" id="UP000291591">
    <property type="component" value="Unassembled WGS sequence"/>
</dbReference>
<protein>
    <submittedName>
        <fullName evidence="2">Pimeloyl-ACP methyl ester carboxylesterase</fullName>
    </submittedName>
</protein>
<proteinExistence type="predicted"/>
<dbReference type="GO" id="GO:0003824">
    <property type="term" value="F:catalytic activity"/>
    <property type="evidence" value="ECO:0007669"/>
    <property type="project" value="InterPro"/>
</dbReference>
<dbReference type="SUPFAM" id="SSF53474">
    <property type="entry name" value="alpha/beta-Hydrolases"/>
    <property type="match status" value="1"/>
</dbReference>
<dbReference type="PANTHER" id="PTHR43798:SF33">
    <property type="entry name" value="HYDROLASE, PUTATIVE (AFU_ORTHOLOGUE AFUA_2G14860)-RELATED"/>
    <property type="match status" value="1"/>
</dbReference>
<dbReference type="InterPro" id="IPR000073">
    <property type="entry name" value="AB_hydrolase_1"/>
</dbReference>
<dbReference type="Gene3D" id="3.40.50.1820">
    <property type="entry name" value="alpha/beta hydrolase"/>
    <property type="match status" value="1"/>
</dbReference>
<dbReference type="PRINTS" id="PR00111">
    <property type="entry name" value="ABHYDROLASE"/>
</dbReference>
<dbReference type="EMBL" id="SHKL01000001">
    <property type="protein sequence ID" value="RZT86682.1"/>
    <property type="molecule type" value="Genomic_DNA"/>
</dbReference>
<dbReference type="InterPro" id="IPR050266">
    <property type="entry name" value="AB_hydrolase_sf"/>
</dbReference>
<keyword evidence="3" id="KW-1185">Reference proteome</keyword>
<evidence type="ECO:0000313" key="2">
    <source>
        <dbReference type="EMBL" id="RZT86682.1"/>
    </source>
</evidence>
<organism evidence="2 3">
    <name type="scientific">Pseudonocardia sediminis</name>
    <dbReference type="NCBI Taxonomy" id="1397368"/>
    <lineage>
        <taxon>Bacteria</taxon>
        <taxon>Bacillati</taxon>
        <taxon>Actinomycetota</taxon>
        <taxon>Actinomycetes</taxon>
        <taxon>Pseudonocardiales</taxon>
        <taxon>Pseudonocardiaceae</taxon>
        <taxon>Pseudonocardia</taxon>
    </lineage>
</organism>
<dbReference type="AlphaFoldDB" id="A0A4Q7UXE1"/>
<reference evidence="2 3" key="1">
    <citation type="submission" date="2019-02" db="EMBL/GenBank/DDBJ databases">
        <title>Sequencing the genomes of 1000 actinobacteria strains.</title>
        <authorList>
            <person name="Klenk H.-P."/>
        </authorList>
    </citation>
    <scope>NUCLEOTIDE SEQUENCE [LARGE SCALE GENOMIC DNA]</scope>
    <source>
        <strain evidence="2 3">DSM 45779</strain>
    </source>
</reference>
<dbReference type="PRINTS" id="PR00412">
    <property type="entry name" value="EPOXHYDRLASE"/>
</dbReference>
<evidence type="ECO:0000259" key="1">
    <source>
        <dbReference type="Pfam" id="PF12697"/>
    </source>
</evidence>
<dbReference type="OrthoDB" id="3371334at2"/>
<dbReference type="InterPro" id="IPR000639">
    <property type="entry name" value="Epox_hydrolase-like"/>
</dbReference>
<sequence length="316" mass="33392">MAGQTPAEHAITLHGHRVSYREAGRSHRHAVLLIHGLAGSSSTWSPVLAPLGHHVHVIAPDLLGHGHSDAPHSGDYSLGGFATGLRDLLVALDVDRVTVVGHSFGGGVAMQFAHQFPEFTERLVLASSGGLGHDLSLALRAASLPGTELVLRSAASLTPRWMRRTVHRVAHAVGSVPGSDLDGVYTAWESFGDRGTRSAFVQTVKGALEPSGQRLDGAERLHLLAEVPVLFVGGGRDRVIPVEHTVAAHERLPGSRLEIFDEAGHFPHAEQPHRFAALVGDFVASTMPAAGDRAALRRRILGTPVPEPVAADGVAL</sequence>
<name>A0A4Q7UXE1_PSEST</name>
<accession>A0A4Q7UXE1</accession>
<evidence type="ECO:0000313" key="3">
    <source>
        <dbReference type="Proteomes" id="UP000291591"/>
    </source>
</evidence>
<dbReference type="GO" id="GO:0016020">
    <property type="term" value="C:membrane"/>
    <property type="evidence" value="ECO:0007669"/>
    <property type="project" value="TreeGrafter"/>
</dbReference>
<dbReference type="Pfam" id="PF12697">
    <property type="entry name" value="Abhydrolase_6"/>
    <property type="match status" value="1"/>
</dbReference>
<dbReference type="RefSeq" id="WP_130290940.1">
    <property type="nucleotide sequence ID" value="NZ_SHKL01000001.1"/>
</dbReference>